<dbReference type="PANTHER" id="PTHR46558">
    <property type="entry name" value="TRACRIPTIONAL REGULATORY PROTEIN-RELATED-RELATED"/>
    <property type="match status" value="1"/>
</dbReference>
<evidence type="ECO:0000313" key="4">
    <source>
        <dbReference type="Proteomes" id="UP001225761"/>
    </source>
</evidence>
<dbReference type="RefSeq" id="WP_283382868.1">
    <property type="nucleotide sequence ID" value="NZ_JASHIE010000014.1"/>
</dbReference>
<dbReference type="Proteomes" id="UP001225761">
    <property type="component" value="Unassembled WGS sequence"/>
</dbReference>
<dbReference type="InterPro" id="IPR010982">
    <property type="entry name" value="Lambda_DNA-bd_dom_sf"/>
</dbReference>
<dbReference type="Pfam" id="PF01381">
    <property type="entry name" value="HTH_3"/>
    <property type="match status" value="1"/>
</dbReference>
<dbReference type="Gene3D" id="1.10.260.40">
    <property type="entry name" value="lambda repressor-like DNA-binding domains"/>
    <property type="match status" value="1"/>
</dbReference>
<evidence type="ECO:0000313" key="3">
    <source>
        <dbReference type="EMBL" id="MDI9876578.1"/>
    </source>
</evidence>
<protein>
    <submittedName>
        <fullName evidence="3">Helix-turn-helix transcriptional regulator</fullName>
    </submittedName>
</protein>
<dbReference type="PANTHER" id="PTHR46558:SF11">
    <property type="entry name" value="HTH-TYPE TRANSCRIPTIONAL REGULATOR XRE"/>
    <property type="match status" value="1"/>
</dbReference>
<dbReference type="EMBL" id="JASHIE010000014">
    <property type="protein sequence ID" value="MDI9876578.1"/>
    <property type="molecule type" value="Genomic_DNA"/>
</dbReference>
<dbReference type="PROSITE" id="PS50943">
    <property type="entry name" value="HTH_CROC1"/>
    <property type="match status" value="1"/>
</dbReference>
<evidence type="ECO:0000256" key="1">
    <source>
        <dbReference type="ARBA" id="ARBA00023125"/>
    </source>
</evidence>
<evidence type="ECO:0000259" key="2">
    <source>
        <dbReference type="PROSITE" id="PS50943"/>
    </source>
</evidence>
<accession>A0ABT6Z634</accession>
<comment type="caution">
    <text evidence="3">The sequence shown here is derived from an EMBL/GenBank/DDBJ whole genome shotgun (WGS) entry which is preliminary data.</text>
</comment>
<name>A0ABT6Z634_9BACT</name>
<reference evidence="3 4" key="1">
    <citation type="submission" date="2023-05" db="EMBL/GenBank/DDBJ databases">
        <title>Novel species of genus Flectobacillus isolated from stream in China.</title>
        <authorList>
            <person name="Lu H."/>
        </authorList>
    </citation>
    <scope>NUCLEOTIDE SEQUENCE [LARGE SCALE GENOMIC DNA]</scope>
    <source>
        <strain evidence="3 4">LFS242W</strain>
    </source>
</reference>
<dbReference type="InterPro" id="IPR001387">
    <property type="entry name" value="Cro/C1-type_HTH"/>
</dbReference>
<organism evidence="3 4">
    <name type="scientific">Flectobacillus rivi</name>
    <dbReference type="NCBI Taxonomy" id="2984209"/>
    <lineage>
        <taxon>Bacteria</taxon>
        <taxon>Pseudomonadati</taxon>
        <taxon>Bacteroidota</taxon>
        <taxon>Cytophagia</taxon>
        <taxon>Cytophagales</taxon>
        <taxon>Flectobacillaceae</taxon>
        <taxon>Flectobacillus</taxon>
    </lineage>
</organism>
<proteinExistence type="predicted"/>
<dbReference type="CDD" id="cd00093">
    <property type="entry name" value="HTH_XRE"/>
    <property type="match status" value="1"/>
</dbReference>
<dbReference type="SUPFAM" id="SSF47413">
    <property type="entry name" value="lambda repressor-like DNA-binding domains"/>
    <property type="match status" value="1"/>
</dbReference>
<gene>
    <name evidence="3" type="ORF">QM481_18700</name>
</gene>
<feature type="domain" description="HTH cro/C1-type" evidence="2">
    <location>
        <begin position="7"/>
        <end position="61"/>
    </location>
</feature>
<keyword evidence="1" id="KW-0238">DNA-binding</keyword>
<keyword evidence="4" id="KW-1185">Reference proteome</keyword>
<sequence>MRLGNKIRMIRELKGVSQEAVAIYLDISPQAYGKIEREETKLDFDRLENIANYLSLSIEQILGFNENKLLGSRDELKGKIVAEAPMLSENGKIIERLLITLEARFNRYDILLERNLDIIERFGELINSK</sequence>
<dbReference type="SMART" id="SM00530">
    <property type="entry name" value="HTH_XRE"/>
    <property type="match status" value="1"/>
</dbReference>